<dbReference type="OMA" id="VWCKVIS"/>
<dbReference type="eggNOG" id="KOG0922">
    <property type="taxonomic scope" value="Eukaryota"/>
</dbReference>
<dbReference type="KEGG" id="sre:PTSG_01110"/>
<dbReference type="PROSITE" id="PS50126">
    <property type="entry name" value="S1"/>
    <property type="match status" value="1"/>
</dbReference>
<dbReference type="InterPro" id="IPR036875">
    <property type="entry name" value="Znf_CCHC_sf"/>
</dbReference>
<keyword evidence="6" id="KW-1185">Reference proteome</keyword>
<feature type="compositionally biased region" description="Basic and acidic residues" evidence="2">
    <location>
        <begin position="190"/>
        <end position="201"/>
    </location>
</feature>
<keyword evidence="1" id="KW-0863">Zinc-finger</keyword>
<feature type="domain" description="CCHC-type" evidence="4">
    <location>
        <begin position="132"/>
        <end position="145"/>
    </location>
</feature>
<keyword evidence="1" id="KW-0479">Metal-binding</keyword>
<dbReference type="InterPro" id="IPR012340">
    <property type="entry name" value="NA-bd_OB-fold"/>
</dbReference>
<feature type="compositionally biased region" description="Basic residues" evidence="2">
    <location>
        <begin position="202"/>
        <end position="234"/>
    </location>
</feature>
<dbReference type="STRING" id="946362.F2U0U5"/>
<proteinExistence type="predicted"/>
<feature type="compositionally biased region" description="Basic residues" evidence="2">
    <location>
        <begin position="244"/>
        <end position="253"/>
    </location>
</feature>
<dbReference type="InParanoid" id="F2U0U5"/>
<feature type="region of interest" description="Disordered" evidence="2">
    <location>
        <begin position="158"/>
        <end position="266"/>
    </location>
</feature>
<dbReference type="InterPro" id="IPR001878">
    <property type="entry name" value="Znf_CCHC"/>
</dbReference>
<gene>
    <name evidence="5" type="ORF">PTSG_01110</name>
</gene>
<dbReference type="SUPFAM" id="SSF57756">
    <property type="entry name" value="Retrovirus zinc finger-like domains"/>
    <property type="match status" value="1"/>
</dbReference>
<evidence type="ECO:0000256" key="1">
    <source>
        <dbReference type="PROSITE-ProRule" id="PRU00047"/>
    </source>
</evidence>
<evidence type="ECO:0000259" key="3">
    <source>
        <dbReference type="PROSITE" id="PS50126"/>
    </source>
</evidence>
<dbReference type="GO" id="GO:0043489">
    <property type="term" value="P:RNA stabilization"/>
    <property type="evidence" value="ECO:0007669"/>
    <property type="project" value="TreeGrafter"/>
</dbReference>
<dbReference type="PROSITE" id="PS50158">
    <property type="entry name" value="ZF_CCHC"/>
    <property type="match status" value="1"/>
</dbReference>
<name>F2U0U5_SALR5</name>
<dbReference type="OrthoDB" id="1918363at2759"/>
<dbReference type="GO" id="GO:0003723">
    <property type="term" value="F:RNA binding"/>
    <property type="evidence" value="ECO:0007669"/>
    <property type="project" value="TreeGrafter"/>
</dbReference>
<keyword evidence="1" id="KW-0862">Zinc</keyword>
<dbReference type="PANTHER" id="PTHR15838:SF1">
    <property type="entry name" value="ZINC FINGER CCHC DOMAIN-CONTAINING PROTEIN 17"/>
    <property type="match status" value="1"/>
</dbReference>
<evidence type="ECO:0000259" key="4">
    <source>
        <dbReference type="PROSITE" id="PS50158"/>
    </source>
</evidence>
<dbReference type="FunCoup" id="F2U0U5">
    <property type="interactions" value="524"/>
</dbReference>
<evidence type="ECO:0000256" key="2">
    <source>
        <dbReference type="SAM" id="MobiDB-lite"/>
    </source>
</evidence>
<evidence type="ECO:0000313" key="6">
    <source>
        <dbReference type="Proteomes" id="UP000007799"/>
    </source>
</evidence>
<evidence type="ECO:0000313" key="5">
    <source>
        <dbReference type="EMBL" id="EGD80519.1"/>
    </source>
</evidence>
<dbReference type="SMART" id="SM00316">
    <property type="entry name" value="S1"/>
    <property type="match status" value="1"/>
</dbReference>
<dbReference type="SUPFAM" id="SSF50249">
    <property type="entry name" value="Nucleic acid-binding proteins"/>
    <property type="match status" value="1"/>
</dbReference>
<reference evidence="5" key="1">
    <citation type="submission" date="2009-08" db="EMBL/GenBank/DDBJ databases">
        <title>Annotation of Salpingoeca rosetta.</title>
        <authorList>
            <consortium name="The Broad Institute Genome Sequencing Platform"/>
            <person name="Russ C."/>
            <person name="Cuomo C."/>
            <person name="Burger G."/>
            <person name="Gray M.W."/>
            <person name="Holland P.W.H."/>
            <person name="King N."/>
            <person name="Lang F.B.F."/>
            <person name="Roger A.J."/>
            <person name="Ruiz-Trillo I."/>
            <person name="Young S.K."/>
            <person name="Zeng Q."/>
            <person name="Gargeya S."/>
            <person name="Alvarado L."/>
            <person name="Berlin A."/>
            <person name="Chapman S.B."/>
            <person name="Chen Z."/>
            <person name="Freedman E."/>
            <person name="Gellesch M."/>
            <person name="Goldberg J."/>
            <person name="Griggs A."/>
            <person name="Gujja S."/>
            <person name="Heilman E."/>
            <person name="Heiman D."/>
            <person name="Howarth C."/>
            <person name="Mehta T."/>
            <person name="Neiman D."/>
            <person name="Pearson M."/>
            <person name="Roberts A."/>
            <person name="Saif S."/>
            <person name="Shea T."/>
            <person name="Shenoy N."/>
            <person name="Sisk P."/>
            <person name="Stolte C."/>
            <person name="Sykes S."/>
            <person name="White J."/>
            <person name="Yandava C."/>
            <person name="Haas B."/>
            <person name="Nusbaum C."/>
            <person name="Birren B."/>
        </authorList>
    </citation>
    <scope>NUCLEOTIDE SEQUENCE [LARGE SCALE GENOMIC DNA]</scope>
    <source>
        <strain evidence="5">ATCC 50818</strain>
    </source>
</reference>
<accession>F2U0U5</accession>
<dbReference type="Proteomes" id="UP000007799">
    <property type="component" value="Unassembled WGS sequence"/>
</dbReference>
<organism evidence="6">
    <name type="scientific">Salpingoeca rosetta (strain ATCC 50818 / BSB-021)</name>
    <dbReference type="NCBI Taxonomy" id="946362"/>
    <lineage>
        <taxon>Eukaryota</taxon>
        <taxon>Choanoflagellata</taxon>
        <taxon>Craspedida</taxon>
        <taxon>Salpingoecidae</taxon>
        <taxon>Salpingoeca</taxon>
    </lineage>
</organism>
<dbReference type="PANTHER" id="PTHR15838">
    <property type="entry name" value="NUCLEOLAR PROTEIN OF 40 KDA"/>
    <property type="match status" value="1"/>
</dbReference>
<feature type="domain" description="S1 motif" evidence="3">
    <location>
        <begin position="18"/>
        <end position="87"/>
    </location>
</feature>
<dbReference type="InterPro" id="IPR003029">
    <property type="entry name" value="S1_domain"/>
</dbReference>
<dbReference type="Gene3D" id="2.40.50.140">
    <property type="entry name" value="Nucleic acid-binding proteins"/>
    <property type="match status" value="1"/>
</dbReference>
<protein>
    <submittedName>
        <fullName evidence="5">Zinc finger protein</fullName>
    </submittedName>
</protein>
<dbReference type="EMBL" id="GL832958">
    <property type="protein sequence ID" value="EGD80519.1"/>
    <property type="molecule type" value="Genomic_DNA"/>
</dbReference>
<dbReference type="AlphaFoldDB" id="F2U0U5"/>
<dbReference type="Pfam" id="PF00575">
    <property type="entry name" value="S1"/>
    <property type="match status" value="1"/>
</dbReference>
<dbReference type="GeneID" id="16077675"/>
<sequence>MSRDMGSAGGDDRMPALYKIYRVAVTSIKEYGAFVEMEGFNKKALLHISQMSQSRINDPTEVVSVGDPLFAKVIEIKEDGKISVSIKTVRQSDGTDTDTTNIIVEQDNLRKRSVTETEKPRLQLGAVLNTVCSKCGTKGHFAKDCFSVGKRYEVVTAEPEEEELEEMLERRRRRHHHSSSDTGSDSDGSPSEKRAKRGHDDKKKKKRKHKDKKHKDKKHKKKSKKDKKDKKDRRERHGGDDDKHRHHHHHHHRHSDDRERRRRRSE</sequence>
<dbReference type="GO" id="GO:0008270">
    <property type="term" value="F:zinc ion binding"/>
    <property type="evidence" value="ECO:0007669"/>
    <property type="project" value="UniProtKB-KW"/>
</dbReference>
<dbReference type="Pfam" id="PF00098">
    <property type="entry name" value="zf-CCHC"/>
    <property type="match status" value="1"/>
</dbReference>
<feature type="compositionally biased region" description="Low complexity" evidence="2">
    <location>
        <begin position="180"/>
        <end position="189"/>
    </location>
</feature>
<dbReference type="RefSeq" id="XP_004997080.1">
    <property type="nucleotide sequence ID" value="XM_004997023.1"/>
</dbReference>